<evidence type="ECO:0000256" key="1">
    <source>
        <dbReference type="ARBA" id="ARBA00022723"/>
    </source>
</evidence>
<protein>
    <recommendedName>
        <fullName evidence="13">RING-type domain-containing protein</fullName>
    </recommendedName>
</protein>
<evidence type="ECO:0000256" key="7">
    <source>
        <dbReference type="PROSITE-ProRule" id="PRU00175"/>
    </source>
</evidence>
<dbReference type="GO" id="GO:0016787">
    <property type="term" value="F:hydrolase activity"/>
    <property type="evidence" value="ECO:0007669"/>
    <property type="project" value="UniProtKB-KW"/>
</dbReference>
<feature type="domain" description="RING-type" evidence="9">
    <location>
        <begin position="1314"/>
        <end position="1354"/>
    </location>
</feature>
<dbReference type="SMART" id="SM00487">
    <property type="entry name" value="DEXDc"/>
    <property type="match status" value="1"/>
</dbReference>
<evidence type="ECO:0000256" key="5">
    <source>
        <dbReference type="ARBA" id="ARBA00022833"/>
    </source>
</evidence>
<dbReference type="InterPro" id="IPR017907">
    <property type="entry name" value="Znf_RING_CS"/>
</dbReference>
<dbReference type="Pfam" id="PF26021">
    <property type="entry name" value="Ferritin_C144_05"/>
    <property type="match status" value="1"/>
</dbReference>
<dbReference type="GO" id="GO:0005634">
    <property type="term" value="C:nucleus"/>
    <property type="evidence" value="ECO:0007669"/>
    <property type="project" value="TreeGrafter"/>
</dbReference>
<dbReference type="Pfam" id="PF00176">
    <property type="entry name" value="SNF2-rel_dom"/>
    <property type="match status" value="1"/>
</dbReference>
<dbReference type="InterPro" id="IPR001841">
    <property type="entry name" value="Znf_RING"/>
</dbReference>
<dbReference type="InterPro" id="IPR001650">
    <property type="entry name" value="Helicase_C-like"/>
</dbReference>
<reference evidence="11 12" key="1">
    <citation type="submission" date="2014-06" db="EMBL/GenBank/DDBJ databases">
        <title>Evolutionary Origins and Diversification of the Mycorrhizal Mutualists.</title>
        <authorList>
            <consortium name="DOE Joint Genome Institute"/>
            <consortium name="Mycorrhizal Genomics Consortium"/>
            <person name="Kohler A."/>
            <person name="Kuo A."/>
            <person name="Nagy L.G."/>
            <person name="Floudas D."/>
            <person name="Copeland A."/>
            <person name="Barry K.W."/>
            <person name="Cichocki N."/>
            <person name="Veneault-Fourrey C."/>
            <person name="LaButti K."/>
            <person name="Lindquist E.A."/>
            <person name="Lipzen A."/>
            <person name="Lundell T."/>
            <person name="Morin E."/>
            <person name="Murat C."/>
            <person name="Riley R."/>
            <person name="Ohm R."/>
            <person name="Sun H."/>
            <person name="Tunlid A."/>
            <person name="Henrissat B."/>
            <person name="Grigoriev I.V."/>
            <person name="Hibbett D.S."/>
            <person name="Martin F."/>
        </authorList>
    </citation>
    <scope>NUCLEOTIDE SEQUENCE [LARGE SCALE GENOMIC DNA]</scope>
    <source>
        <strain evidence="11 12">FD-325 SS-3</strain>
    </source>
</reference>
<evidence type="ECO:0000256" key="4">
    <source>
        <dbReference type="ARBA" id="ARBA00022801"/>
    </source>
</evidence>
<feature type="compositionally biased region" description="Polar residues" evidence="8">
    <location>
        <begin position="1369"/>
        <end position="1378"/>
    </location>
</feature>
<dbReference type="GO" id="GO:0006974">
    <property type="term" value="P:DNA damage response"/>
    <property type="evidence" value="ECO:0007669"/>
    <property type="project" value="TreeGrafter"/>
</dbReference>
<proteinExistence type="predicted"/>
<dbReference type="InterPro" id="IPR059033">
    <property type="entry name" value="C144_05_dom"/>
</dbReference>
<keyword evidence="5" id="KW-0862">Zinc</keyword>
<feature type="region of interest" description="Disordered" evidence="8">
    <location>
        <begin position="531"/>
        <end position="564"/>
    </location>
</feature>
<dbReference type="InterPro" id="IPR052583">
    <property type="entry name" value="ATP-helicase/E3_Ub-Ligase"/>
</dbReference>
<feature type="compositionally biased region" description="Polar residues" evidence="8">
    <location>
        <begin position="1649"/>
        <end position="1661"/>
    </location>
</feature>
<sequence length="1661" mass="185831">MRSSTSHHRESLRCRASHLFNNARHTANYRPVLNVKRLIARLNNSVDDEPEPEPSEGKGKKRAAPKQKGRPRKRAKKAPSPTPSVSGDEDAEDSYPFLYGWHDDHFGHAVATSSVPVYRHVMDIEYTTNFAQVDEWDHFANDAKAKKIGWAREEETLKDLVKTLCGDAIEPRCVDLGPVYFQTSESRIVALSEPYAKGPGEHEGDRDKWFFVVPKVPWDDGTDLEASDYTPFSTQEDILHALYALEHDAGTVTCDTRLRLLALPSAMYDESQREMPFRLQLEITASFVLPAIFQPAQSRSPAFHGMVQDAQRRFLNYLFPQENFVEATIDIPFFYSILRSAPQLPSAIVENAIQPAALRPKLLPFQRRSVAWLLAHEGKGIDAAGEVSDLKHDTAAVLPPFWDKVKVNDGTSWYVNRLTGAVSQTAPDPAPVRGTILAEEPGLGKTLECIALILLNPHPARNPSVFAWDAKAQIDVKEIKTTLIVTPPSLAPQWADEFALHAPSLKVLIYDGWSKLQVPITKQDAIVLRNSRRKPAAAKAAPAKSKRRRVKDKEPEPAPEDAMDIHDADLPMDWCAYVNTFDVCITTYPVLQHDLSVARPLPTRPRRDGATYSKLSRPRSPLIMCEWARVIMDEVQMQGGGKTEEMVGLIPRLSSLAVSGTPARAQISDLIHVLKFLRVDGIVGSPRMWSRLLKPGLARQFTQFFRHYAVRTTKAAVKQELTIPQQTRYLVPIQLGKVERHVYDQTLEAALLELGLDARGVAASEGWQVDTMLLRASIRKLRGICTHPQVGQLQQKDKLWKPGALKTMADVLESMKDQNWRNLMDDRKLKVQSLIRRAQLQQHHNADRTRHRRALDTLLQAEKETNELIKEVTAALGEHELKGEALKKETAARREALKGRDKDALADKGKGKARERSSSATPSDDDESEDGDVPKTPAGEAYTNKRRALQQRVRESRVLLHRVKFLQGDVCHVLGAPEEDAAYAAAEEIRRDLLKTTAQSASRAMTDLSQDAAAKGLTEDALLIETPYCDQGGIRSSDLMDEANEIIEDLLNEQSKLLWKWRSKIHALLTQNLSSGENDAADGQEYARSLETQGEAETYLQAYTALLADRREALVAERTLLAAHDGKEKKTRKTKAALEAAQSAAEQLDLPEGVDIQPEHEVLHKALSDERKELIEPFEGRALKSVMIDLSAIAAKIANDKDTEKILIRQSVAELRQLINAQGSLMDKLDADLAKFRKAFNERILYFRQLQEISDSVSEVTWETTVTEAIQMCTAEEDELAAKINTNKARQRYLENLARHQTEEGEVDEDDECCILCRCDFVRGFITECAHVFCESCMKAWLLRKEGKSCPVCRVIINPDQLQRFSVQEKTGDSNNSLPAKPINGEPAPKSRREIQYNLIDDTLFEDIENVETHGSYGSKIQTLVRHLLYLKLSEPGSKSIVFSAWADSLHIVEHALTHNGISCLRIDQTKGKEKNAGKKFRTDPSIDVLLLHGERENAGLNVTSASRVFLLESVVHHGFEIQAIARIDRMGQTRQTEVFCYYAEDTVERNILDLAAKKGLSLYTKDNSAGTLNLTSLAADASKTPQSPSKDKKGKVQKGDFVFNTDDLLAILFPFLYEDIEYLIPDQDQDTINEPASLLHSTRGRGGSNANAQAGPSRLS</sequence>
<dbReference type="Gene3D" id="3.40.50.10810">
    <property type="entry name" value="Tandem AAA-ATPase domain"/>
    <property type="match status" value="2"/>
</dbReference>
<dbReference type="InterPro" id="IPR014001">
    <property type="entry name" value="Helicase_ATP-bd"/>
</dbReference>
<dbReference type="SMART" id="SM00184">
    <property type="entry name" value="RING"/>
    <property type="match status" value="1"/>
</dbReference>
<accession>A0A0C9T4B1</accession>
<dbReference type="InterPro" id="IPR013083">
    <property type="entry name" value="Znf_RING/FYVE/PHD"/>
</dbReference>
<keyword evidence="1" id="KW-0479">Metal-binding</keyword>
<dbReference type="InterPro" id="IPR027417">
    <property type="entry name" value="P-loop_NTPase"/>
</dbReference>
<keyword evidence="6" id="KW-0067">ATP-binding</keyword>
<evidence type="ECO:0000313" key="12">
    <source>
        <dbReference type="Proteomes" id="UP000053263"/>
    </source>
</evidence>
<dbReference type="EMBL" id="KN832572">
    <property type="protein sequence ID" value="KII84144.1"/>
    <property type="molecule type" value="Genomic_DNA"/>
</dbReference>
<gene>
    <name evidence="11" type="ORF">PLICRDRAFT_179819</name>
</gene>
<dbReference type="SUPFAM" id="SSF57850">
    <property type="entry name" value="RING/U-box"/>
    <property type="match status" value="1"/>
</dbReference>
<organism evidence="11 12">
    <name type="scientific">Plicaturopsis crispa FD-325 SS-3</name>
    <dbReference type="NCBI Taxonomy" id="944288"/>
    <lineage>
        <taxon>Eukaryota</taxon>
        <taxon>Fungi</taxon>
        <taxon>Dikarya</taxon>
        <taxon>Basidiomycota</taxon>
        <taxon>Agaricomycotina</taxon>
        <taxon>Agaricomycetes</taxon>
        <taxon>Agaricomycetidae</taxon>
        <taxon>Amylocorticiales</taxon>
        <taxon>Amylocorticiaceae</taxon>
        <taxon>Plicatura</taxon>
        <taxon>Plicaturopsis crispa</taxon>
    </lineage>
</organism>
<evidence type="ECO:0000256" key="8">
    <source>
        <dbReference type="SAM" id="MobiDB-lite"/>
    </source>
</evidence>
<dbReference type="PROSITE" id="PS51192">
    <property type="entry name" value="HELICASE_ATP_BIND_1"/>
    <property type="match status" value="1"/>
</dbReference>
<dbReference type="InterPro" id="IPR049730">
    <property type="entry name" value="SNF2/RAD54-like_C"/>
</dbReference>
<dbReference type="PROSITE" id="PS00518">
    <property type="entry name" value="ZF_RING_1"/>
    <property type="match status" value="1"/>
</dbReference>
<feature type="region of interest" description="Disordered" evidence="8">
    <location>
        <begin position="1369"/>
        <end position="1389"/>
    </location>
</feature>
<dbReference type="Gene3D" id="3.30.40.10">
    <property type="entry name" value="Zinc/RING finger domain, C3HC4 (zinc finger)"/>
    <property type="match status" value="1"/>
</dbReference>
<keyword evidence="12" id="KW-1185">Reference proteome</keyword>
<dbReference type="PROSITE" id="PS50089">
    <property type="entry name" value="ZF_RING_2"/>
    <property type="match status" value="1"/>
</dbReference>
<dbReference type="GO" id="GO:0000209">
    <property type="term" value="P:protein polyubiquitination"/>
    <property type="evidence" value="ECO:0007669"/>
    <property type="project" value="TreeGrafter"/>
</dbReference>
<dbReference type="Pfam" id="PF00097">
    <property type="entry name" value="zf-C3HC4"/>
    <property type="match status" value="1"/>
</dbReference>
<dbReference type="Pfam" id="PF00271">
    <property type="entry name" value="Helicase_C"/>
    <property type="match status" value="1"/>
</dbReference>
<dbReference type="PANTHER" id="PTHR45865">
    <property type="entry name" value="E3 UBIQUITIN-PROTEIN LIGASE SHPRH FAMILY MEMBER"/>
    <property type="match status" value="1"/>
</dbReference>
<dbReference type="InterPro" id="IPR000330">
    <property type="entry name" value="SNF2_N"/>
</dbReference>
<feature type="domain" description="Helicase ATP-binding" evidence="10">
    <location>
        <begin position="426"/>
        <end position="680"/>
    </location>
</feature>
<dbReference type="Proteomes" id="UP000053263">
    <property type="component" value="Unassembled WGS sequence"/>
</dbReference>
<feature type="region of interest" description="Disordered" evidence="8">
    <location>
        <begin position="45"/>
        <end position="90"/>
    </location>
</feature>
<feature type="region of interest" description="Disordered" evidence="8">
    <location>
        <begin position="886"/>
        <end position="948"/>
    </location>
</feature>
<keyword evidence="2" id="KW-0547">Nucleotide-binding</keyword>
<dbReference type="GO" id="GO:0008270">
    <property type="term" value="F:zinc ion binding"/>
    <property type="evidence" value="ECO:0007669"/>
    <property type="project" value="UniProtKB-KW"/>
</dbReference>
<evidence type="ECO:0000256" key="6">
    <source>
        <dbReference type="ARBA" id="ARBA00022840"/>
    </source>
</evidence>
<dbReference type="InterPro" id="IPR038718">
    <property type="entry name" value="SNF2-like_sf"/>
</dbReference>
<evidence type="ECO:0000259" key="10">
    <source>
        <dbReference type="PROSITE" id="PS51192"/>
    </source>
</evidence>
<dbReference type="Gene3D" id="3.40.50.300">
    <property type="entry name" value="P-loop containing nucleotide triphosphate hydrolases"/>
    <property type="match status" value="2"/>
</dbReference>
<feature type="compositionally biased region" description="Basic and acidic residues" evidence="8">
    <location>
        <begin position="886"/>
        <end position="917"/>
    </location>
</feature>
<dbReference type="OrthoDB" id="5330228at2759"/>
<feature type="region of interest" description="Disordered" evidence="8">
    <location>
        <begin position="1635"/>
        <end position="1661"/>
    </location>
</feature>
<evidence type="ECO:0000313" key="11">
    <source>
        <dbReference type="EMBL" id="KII84144.1"/>
    </source>
</evidence>
<keyword evidence="3 7" id="KW-0863">Zinc-finger</keyword>
<dbReference type="GO" id="GO:0005524">
    <property type="term" value="F:ATP binding"/>
    <property type="evidence" value="ECO:0007669"/>
    <property type="project" value="InterPro"/>
</dbReference>
<name>A0A0C9T4B1_PLICR</name>
<dbReference type="GO" id="GO:0061630">
    <property type="term" value="F:ubiquitin protein ligase activity"/>
    <property type="evidence" value="ECO:0007669"/>
    <property type="project" value="TreeGrafter"/>
</dbReference>
<keyword evidence="4" id="KW-0378">Hydrolase</keyword>
<dbReference type="InterPro" id="IPR018957">
    <property type="entry name" value="Znf_C3HC4_RING-type"/>
</dbReference>
<evidence type="ECO:0008006" key="13">
    <source>
        <dbReference type="Google" id="ProtNLM"/>
    </source>
</evidence>
<feature type="compositionally biased region" description="Basic residues" evidence="8">
    <location>
        <begin position="59"/>
        <end position="77"/>
    </location>
</feature>
<evidence type="ECO:0000259" key="9">
    <source>
        <dbReference type="PROSITE" id="PS50089"/>
    </source>
</evidence>
<evidence type="ECO:0000256" key="2">
    <source>
        <dbReference type="ARBA" id="ARBA00022741"/>
    </source>
</evidence>
<dbReference type="SUPFAM" id="SSF52540">
    <property type="entry name" value="P-loop containing nucleoside triphosphate hydrolases"/>
    <property type="match status" value="2"/>
</dbReference>
<evidence type="ECO:0000256" key="3">
    <source>
        <dbReference type="ARBA" id="ARBA00022771"/>
    </source>
</evidence>
<dbReference type="HOGENOM" id="CLU_001592_2_1_1"/>
<dbReference type="PANTHER" id="PTHR45865:SF1">
    <property type="entry name" value="E3 UBIQUITIN-PROTEIN LIGASE SHPRH"/>
    <property type="match status" value="1"/>
</dbReference>
<dbReference type="CDD" id="cd18793">
    <property type="entry name" value="SF2_C_SNF"/>
    <property type="match status" value="1"/>
</dbReference>